<sequence length="211" mass="23557">MGQRLSRLFRSQSPQAQPALLKLPAELILCIAAQLSSSPESVVALSLTCKHLRTILANDVVKVQAKCRGRLLALVEKDLGDRLFYCSVCCQLHAFSPWWDPTNGEHLAFQSARHNRFYCHAQQVFNLNAAQSLYHVFGRLVMNRHFYGAPKGLPLDTLAKPVWARSWGGGPLCRQTPSARIVRDELFLRVTHTLEGRASELSATPTLLKPS</sequence>
<name>A0AAN7H947_9PEZI</name>
<evidence type="ECO:0008006" key="3">
    <source>
        <dbReference type="Google" id="ProtNLM"/>
    </source>
</evidence>
<dbReference type="AlphaFoldDB" id="A0AAN7H947"/>
<comment type="caution">
    <text evidence="1">The sequence shown here is derived from an EMBL/GenBank/DDBJ whole genome shotgun (WGS) entry which is preliminary data.</text>
</comment>
<dbReference type="SUPFAM" id="SSF81383">
    <property type="entry name" value="F-box domain"/>
    <property type="match status" value="1"/>
</dbReference>
<protein>
    <recommendedName>
        <fullName evidence="3">F-box domain-containing protein</fullName>
    </recommendedName>
</protein>
<dbReference type="Proteomes" id="UP001303760">
    <property type="component" value="Unassembled WGS sequence"/>
</dbReference>
<dbReference type="CDD" id="cd09917">
    <property type="entry name" value="F-box_SF"/>
    <property type="match status" value="1"/>
</dbReference>
<dbReference type="InterPro" id="IPR036047">
    <property type="entry name" value="F-box-like_dom_sf"/>
</dbReference>
<proteinExistence type="predicted"/>
<organism evidence="1 2">
    <name type="scientific">Achaetomium macrosporum</name>
    <dbReference type="NCBI Taxonomy" id="79813"/>
    <lineage>
        <taxon>Eukaryota</taxon>
        <taxon>Fungi</taxon>
        <taxon>Dikarya</taxon>
        <taxon>Ascomycota</taxon>
        <taxon>Pezizomycotina</taxon>
        <taxon>Sordariomycetes</taxon>
        <taxon>Sordariomycetidae</taxon>
        <taxon>Sordariales</taxon>
        <taxon>Chaetomiaceae</taxon>
        <taxon>Achaetomium</taxon>
    </lineage>
</organism>
<evidence type="ECO:0000313" key="1">
    <source>
        <dbReference type="EMBL" id="KAK4235098.1"/>
    </source>
</evidence>
<reference evidence="1" key="2">
    <citation type="submission" date="2023-05" db="EMBL/GenBank/DDBJ databases">
        <authorList>
            <consortium name="Lawrence Berkeley National Laboratory"/>
            <person name="Steindorff A."/>
            <person name="Hensen N."/>
            <person name="Bonometti L."/>
            <person name="Westerberg I."/>
            <person name="Brannstrom I.O."/>
            <person name="Guillou S."/>
            <person name="Cros-Aarteil S."/>
            <person name="Calhoun S."/>
            <person name="Haridas S."/>
            <person name="Kuo A."/>
            <person name="Mondo S."/>
            <person name="Pangilinan J."/>
            <person name="Riley R."/>
            <person name="Labutti K."/>
            <person name="Andreopoulos B."/>
            <person name="Lipzen A."/>
            <person name="Chen C."/>
            <person name="Yanf M."/>
            <person name="Daum C."/>
            <person name="Ng V."/>
            <person name="Clum A."/>
            <person name="Ohm R."/>
            <person name="Martin F."/>
            <person name="Silar P."/>
            <person name="Natvig D."/>
            <person name="Lalanne C."/>
            <person name="Gautier V."/>
            <person name="Ament-Velasquez S.L."/>
            <person name="Kruys A."/>
            <person name="Hutchinson M.I."/>
            <person name="Powell A.J."/>
            <person name="Barry K."/>
            <person name="Miller A.N."/>
            <person name="Grigoriev I.V."/>
            <person name="Debuchy R."/>
            <person name="Gladieux P."/>
            <person name="Thoren M.H."/>
            <person name="Johannesson H."/>
        </authorList>
    </citation>
    <scope>NUCLEOTIDE SEQUENCE</scope>
    <source>
        <strain evidence="1">CBS 532.94</strain>
    </source>
</reference>
<gene>
    <name evidence="1" type="ORF">C8A03DRAFT_18117</name>
</gene>
<keyword evidence="2" id="KW-1185">Reference proteome</keyword>
<evidence type="ECO:0000313" key="2">
    <source>
        <dbReference type="Proteomes" id="UP001303760"/>
    </source>
</evidence>
<dbReference type="EMBL" id="MU860298">
    <property type="protein sequence ID" value="KAK4235098.1"/>
    <property type="molecule type" value="Genomic_DNA"/>
</dbReference>
<reference evidence="1" key="1">
    <citation type="journal article" date="2023" name="Mol. Phylogenet. Evol.">
        <title>Genome-scale phylogeny and comparative genomics of the fungal order Sordariales.</title>
        <authorList>
            <person name="Hensen N."/>
            <person name="Bonometti L."/>
            <person name="Westerberg I."/>
            <person name="Brannstrom I.O."/>
            <person name="Guillou S."/>
            <person name="Cros-Aarteil S."/>
            <person name="Calhoun S."/>
            <person name="Haridas S."/>
            <person name="Kuo A."/>
            <person name="Mondo S."/>
            <person name="Pangilinan J."/>
            <person name="Riley R."/>
            <person name="LaButti K."/>
            <person name="Andreopoulos B."/>
            <person name="Lipzen A."/>
            <person name="Chen C."/>
            <person name="Yan M."/>
            <person name="Daum C."/>
            <person name="Ng V."/>
            <person name="Clum A."/>
            <person name="Steindorff A."/>
            <person name="Ohm R.A."/>
            <person name="Martin F."/>
            <person name="Silar P."/>
            <person name="Natvig D.O."/>
            <person name="Lalanne C."/>
            <person name="Gautier V."/>
            <person name="Ament-Velasquez S.L."/>
            <person name="Kruys A."/>
            <person name="Hutchinson M.I."/>
            <person name="Powell A.J."/>
            <person name="Barry K."/>
            <person name="Miller A.N."/>
            <person name="Grigoriev I.V."/>
            <person name="Debuchy R."/>
            <person name="Gladieux P."/>
            <person name="Hiltunen Thoren M."/>
            <person name="Johannesson H."/>
        </authorList>
    </citation>
    <scope>NUCLEOTIDE SEQUENCE</scope>
    <source>
        <strain evidence="1">CBS 532.94</strain>
    </source>
</reference>
<accession>A0AAN7H947</accession>